<name>V8QUU8_9BURK</name>
<protein>
    <submittedName>
        <fullName evidence="7">(2Fe-2S)-binding protein</fullName>
    </submittedName>
</protein>
<evidence type="ECO:0000259" key="6">
    <source>
        <dbReference type="PROSITE" id="PS51085"/>
    </source>
</evidence>
<keyword evidence="3" id="KW-0560">Oxidoreductase</keyword>
<dbReference type="InterPro" id="IPR051452">
    <property type="entry name" value="Diverse_Oxidoreductases"/>
</dbReference>
<dbReference type="InterPro" id="IPR012675">
    <property type="entry name" value="Beta-grasp_dom_sf"/>
</dbReference>
<evidence type="ECO:0000256" key="3">
    <source>
        <dbReference type="ARBA" id="ARBA00023002"/>
    </source>
</evidence>
<evidence type="ECO:0000256" key="1">
    <source>
        <dbReference type="ARBA" id="ARBA00022714"/>
    </source>
</evidence>
<dbReference type="Pfam" id="PF00111">
    <property type="entry name" value="Fer2"/>
    <property type="match status" value="1"/>
</dbReference>
<gene>
    <name evidence="7" type="ORF">W822_00375</name>
</gene>
<sequence>MSISVSINGQQRVLEVDESRSLLDIIRNDLFLSGSHFGCGGGDCGACMMLLDGRPVTSCNVPLWSVDKRDVTTIEGLREAEIGSKVMRAFVEAGAAQCGYCTSGMVVAATGLLMNHPHPSEQVIRQQMDANLCRCGSHLRILKAIVRVADDLQQDTES</sequence>
<dbReference type="SUPFAM" id="SSF47741">
    <property type="entry name" value="CO dehydrogenase ISP C-domain like"/>
    <property type="match status" value="1"/>
</dbReference>
<reference evidence="7 8" key="1">
    <citation type="journal article" date="2014" name="Genome Announc.">
        <title>Draft Genome Sequence of Advenella kashmirensis Strain W13003, a Polycyclic Aromatic Hydrocarbon-Degrading Bacterium.</title>
        <authorList>
            <person name="Wang X."/>
            <person name="Jin D."/>
            <person name="Zhou L."/>
            <person name="Wu L."/>
            <person name="An W."/>
            <person name="Zhao L."/>
        </authorList>
    </citation>
    <scope>NUCLEOTIDE SEQUENCE [LARGE SCALE GENOMIC DNA]</scope>
    <source>
        <strain evidence="7 8">W13003</strain>
    </source>
</reference>
<keyword evidence="2" id="KW-0479">Metal-binding</keyword>
<dbReference type="eggNOG" id="COG2080">
    <property type="taxonomic scope" value="Bacteria"/>
</dbReference>
<dbReference type="GO" id="GO:0016491">
    <property type="term" value="F:oxidoreductase activity"/>
    <property type="evidence" value="ECO:0007669"/>
    <property type="project" value="UniProtKB-KW"/>
</dbReference>
<dbReference type="Gene3D" id="1.10.150.120">
    <property type="entry name" value="[2Fe-2S]-binding domain"/>
    <property type="match status" value="1"/>
</dbReference>
<dbReference type="InterPro" id="IPR006058">
    <property type="entry name" value="2Fe2S_fd_BS"/>
</dbReference>
<keyword evidence="1" id="KW-0001">2Fe-2S</keyword>
<dbReference type="PANTHER" id="PTHR44379:SF6">
    <property type="entry name" value="BLR6046 PROTEIN"/>
    <property type="match status" value="1"/>
</dbReference>
<proteinExistence type="predicted"/>
<dbReference type="RefSeq" id="WP_024003148.1">
    <property type="nucleotide sequence ID" value="NZ_KI650979.1"/>
</dbReference>
<dbReference type="InterPro" id="IPR001041">
    <property type="entry name" value="2Fe-2S_ferredoxin-type"/>
</dbReference>
<comment type="caution">
    <text evidence="7">The sequence shown here is derived from an EMBL/GenBank/DDBJ whole genome shotgun (WGS) entry which is preliminary data.</text>
</comment>
<dbReference type="PANTHER" id="PTHR44379">
    <property type="entry name" value="OXIDOREDUCTASE WITH IRON-SULFUR SUBUNIT"/>
    <property type="match status" value="1"/>
</dbReference>
<accession>V8QUU8</accession>
<dbReference type="OrthoDB" id="9179439at2"/>
<dbReference type="PROSITE" id="PS00197">
    <property type="entry name" value="2FE2S_FER_1"/>
    <property type="match status" value="1"/>
</dbReference>
<dbReference type="Gene3D" id="3.10.20.30">
    <property type="match status" value="1"/>
</dbReference>
<keyword evidence="4" id="KW-0408">Iron</keyword>
<evidence type="ECO:0000313" key="7">
    <source>
        <dbReference type="EMBL" id="ETF03716.1"/>
    </source>
</evidence>
<feature type="domain" description="2Fe-2S ferredoxin-type" evidence="6">
    <location>
        <begin position="1"/>
        <end position="77"/>
    </location>
</feature>
<dbReference type="InterPro" id="IPR002888">
    <property type="entry name" value="2Fe-2S-bd"/>
</dbReference>
<evidence type="ECO:0000256" key="2">
    <source>
        <dbReference type="ARBA" id="ARBA00022723"/>
    </source>
</evidence>
<dbReference type="PROSITE" id="PS51085">
    <property type="entry name" value="2FE2S_FER_2"/>
    <property type="match status" value="1"/>
</dbReference>
<evidence type="ECO:0000313" key="8">
    <source>
        <dbReference type="Proteomes" id="UP000018733"/>
    </source>
</evidence>
<dbReference type="GO" id="GO:0046872">
    <property type="term" value="F:metal ion binding"/>
    <property type="evidence" value="ECO:0007669"/>
    <property type="project" value="UniProtKB-KW"/>
</dbReference>
<organism evidence="7 8">
    <name type="scientific">Advenella kashmirensis W13003</name>
    <dbReference type="NCBI Taxonomy" id="1424334"/>
    <lineage>
        <taxon>Bacteria</taxon>
        <taxon>Pseudomonadati</taxon>
        <taxon>Pseudomonadota</taxon>
        <taxon>Betaproteobacteria</taxon>
        <taxon>Burkholderiales</taxon>
        <taxon>Alcaligenaceae</taxon>
    </lineage>
</organism>
<dbReference type="HOGENOM" id="CLU_052511_3_0_4"/>
<dbReference type="GO" id="GO:0051537">
    <property type="term" value="F:2 iron, 2 sulfur cluster binding"/>
    <property type="evidence" value="ECO:0007669"/>
    <property type="project" value="UniProtKB-KW"/>
</dbReference>
<dbReference type="InterPro" id="IPR036010">
    <property type="entry name" value="2Fe-2S_ferredoxin-like_sf"/>
</dbReference>
<keyword evidence="8" id="KW-1185">Reference proteome</keyword>
<evidence type="ECO:0000256" key="5">
    <source>
        <dbReference type="ARBA" id="ARBA00023014"/>
    </source>
</evidence>
<dbReference type="AlphaFoldDB" id="V8QUU8"/>
<dbReference type="PATRIC" id="fig|1424334.3.peg.76"/>
<evidence type="ECO:0000256" key="4">
    <source>
        <dbReference type="ARBA" id="ARBA00023004"/>
    </source>
</evidence>
<dbReference type="EMBL" id="AYXT01000001">
    <property type="protein sequence ID" value="ETF03716.1"/>
    <property type="molecule type" value="Genomic_DNA"/>
</dbReference>
<dbReference type="STRING" id="1424334.W822_00375"/>
<dbReference type="InterPro" id="IPR036884">
    <property type="entry name" value="2Fe-2S-bd_dom_sf"/>
</dbReference>
<dbReference type="Proteomes" id="UP000018733">
    <property type="component" value="Unassembled WGS sequence"/>
</dbReference>
<dbReference type="SUPFAM" id="SSF54292">
    <property type="entry name" value="2Fe-2S ferredoxin-like"/>
    <property type="match status" value="1"/>
</dbReference>
<keyword evidence="5" id="KW-0411">Iron-sulfur</keyword>
<dbReference type="Pfam" id="PF01799">
    <property type="entry name" value="Fer2_2"/>
    <property type="match status" value="1"/>
</dbReference>